<keyword evidence="2 5" id="KW-0812">Transmembrane</keyword>
<dbReference type="OrthoDB" id="1844152at2759"/>
<dbReference type="GO" id="GO:0005886">
    <property type="term" value="C:plasma membrane"/>
    <property type="evidence" value="ECO:0007669"/>
    <property type="project" value="TreeGrafter"/>
</dbReference>
<feature type="transmembrane region" description="Helical" evidence="5">
    <location>
        <begin position="795"/>
        <end position="812"/>
    </location>
</feature>
<reference evidence="6 7" key="1">
    <citation type="journal article" date="2018" name="Genome Biol. Evol.">
        <title>Multiple Roots of Fruiting Body Formation in Amoebozoa.</title>
        <authorList>
            <person name="Hillmann F."/>
            <person name="Forbes G."/>
            <person name="Novohradska S."/>
            <person name="Ferling I."/>
            <person name="Riege K."/>
            <person name="Groth M."/>
            <person name="Westermann M."/>
            <person name="Marz M."/>
            <person name="Spaller T."/>
            <person name="Winckler T."/>
            <person name="Schaap P."/>
            <person name="Glockner G."/>
        </authorList>
    </citation>
    <scope>NUCLEOTIDE SEQUENCE [LARGE SCALE GENOMIC DNA]</scope>
    <source>
        <strain evidence="6 7">Jena</strain>
    </source>
</reference>
<dbReference type="PANTHER" id="PTHR31465">
    <property type="entry name" value="PROTEIN RTA1-RELATED"/>
    <property type="match status" value="1"/>
</dbReference>
<name>A0A2P6N508_9EUKA</name>
<feature type="transmembrane region" description="Helical" evidence="5">
    <location>
        <begin position="712"/>
        <end position="736"/>
    </location>
</feature>
<dbReference type="InterPro" id="IPR007568">
    <property type="entry name" value="RTA1"/>
</dbReference>
<feature type="transmembrane region" description="Helical" evidence="5">
    <location>
        <begin position="748"/>
        <end position="774"/>
    </location>
</feature>
<proteinExistence type="predicted"/>
<dbReference type="PANTHER" id="PTHR31465:SF11">
    <property type="entry name" value="DOMAIN PROTEIN, PUTATIVE (AFU_ORTHOLOGUE AFUA_3G10770)-RELATED"/>
    <property type="match status" value="1"/>
</dbReference>
<sequence length="876" mass="98188">MHCYKESASVLLDVNEILFTFDALNTRSHIVTASVAESAERRSCRRRGFIHDALIPNKLWSYRLPKIRMVVGWYLCSETPLVMLKRRKTDIDTARALCSLVTPDIHIKDEDETATMIVGVPVEGNPYVLMADDIAKTMLSDLISPTGDPGCTGVALSFWKTIEQVCKSEQNRKEEIQISGHHIHIKYRKTIANDQPAVVVTAKKRRGRGSPQVAYLQNLPNEVTSLIDVVEEDIICKLLGMNQLSITMVDYPRRGVHRILTANSNVARIFNVAHPRELRGIPSDELGTPAEDSNIITDSFYANMNPFTKMSTFSLHLKQFPTTSFFLAMREIVPGINLCLAILYELKKKPFGPSPSTTTLLSGKHVWKRNAWDEVLENCLRYVSQNPRHASPCRRILPAKFLEDTQNVYCYAYQGEGNSDGYSWRSSRGVVSTATDLKKKYHYVDLPNNKKLRRRVMWLEEIKGLCMVEYRHSENVSTESEKLMGPDCMEWPKLLQEVDSVNKKLTESFDRINTHFQMAEARTEEADIGSENVVSYVNGILSSWASDYARILRLSHFIEPFLQRKYLLSSNLGFRGMSSVQKKSIGYLGGFVCVLDPSQLGSPYHYIPHAWIGIVFVALFGISTLAHLVQVSYYRGWWLHVLTIGGIGECIGWGARLYNAYEPTNGNGFLCQIAVLVIAPVFYSAAIYLMLGKVMSLTNPEYSRLRPKLYSIVFITCDVIALVVQAIGGGMAATAIDLEGADLGARIMLGGIVFQLVSMTLFVIFAVDFSIKLLAAMKAGACDSSPQQKRDLKRIAVPVIISSIALYVRGVYRVIELSEGWNGPIISTESYFVILDGLMMVIAQGVFNIVHPARTLRELADHSTEVTKLQPNMSEA</sequence>
<protein>
    <submittedName>
        <fullName evidence="6">RTA1 domain protein</fullName>
    </submittedName>
</protein>
<evidence type="ECO:0000313" key="7">
    <source>
        <dbReference type="Proteomes" id="UP000241769"/>
    </source>
</evidence>
<dbReference type="AlphaFoldDB" id="A0A2P6N508"/>
<evidence type="ECO:0000256" key="5">
    <source>
        <dbReference type="SAM" id="Phobius"/>
    </source>
</evidence>
<keyword evidence="3 5" id="KW-1133">Transmembrane helix</keyword>
<evidence type="ECO:0000256" key="2">
    <source>
        <dbReference type="ARBA" id="ARBA00022692"/>
    </source>
</evidence>
<dbReference type="Proteomes" id="UP000241769">
    <property type="component" value="Unassembled WGS sequence"/>
</dbReference>
<dbReference type="EMBL" id="MDYQ01000200">
    <property type="protein sequence ID" value="PRP79036.1"/>
    <property type="molecule type" value="Genomic_DNA"/>
</dbReference>
<dbReference type="InParanoid" id="A0A2P6N508"/>
<keyword evidence="4 5" id="KW-0472">Membrane</keyword>
<accession>A0A2P6N508</accession>
<feature type="transmembrane region" description="Helical" evidence="5">
    <location>
        <begin position="636"/>
        <end position="655"/>
    </location>
</feature>
<feature type="transmembrane region" description="Helical" evidence="5">
    <location>
        <begin position="667"/>
        <end position="691"/>
    </location>
</feature>
<comment type="caution">
    <text evidence="6">The sequence shown here is derived from an EMBL/GenBank/DDBJ whole genome shotgun (WGS) entry which is preliminary data.</text>
</comment>
<dbReference type="STRING" id="1890364.A0A2P6N508"/>
<keyword evidence="7" id="KW-1185">Reference proteome</keyword>
<feature type="transmembrane region" description="Helical" evidence="5">
    <location>
        <begin position="610"/>
        <end position="629"/>
    </location>
</feature>
<evidence type="ECO:0000256" key="1">
    <source>
        <dbReference type="ARBA" id="ARBA00004141"/>
    </source>
</evidence>
<dbReference type="Pfam" id="PF04479">
    <property type="entry name" value="RTA1"/>
    <property type="match status" value="1"/>
</dbReference>
<comment type="subcellular location">
    <subcellularLocation>
        <location evidence="1">Membrane</location>
        <topology evidence="1">Multi-pass membrane protein</topology>
    </subcellularLocation>
</comment>
<evidence type="ECO:0000313" key="6">
    <source>
        <dbReference type="EMBL" id="PRP79036.1"/>
    </source>
</evidence>
<organism evidence="6 7">
    <name type="scientific">Planoprotostelium fungivorum</name>
    <dbReference type="NCBI Taxonomy" id="1890364"/>
    <lineage>
        <taxon>Eukaryota</taxon>
        <taxon>Amoebozoa</taxon>
        <taxon>Evosea</taxon>
        <taxon>Variosea</taxon>
        <taxon>Cavosteliida</taxon>
        <taxon>Cavosteliaceae</taxon>
        <taxon>Planoprotostelium</taxon>
    </lineage>
</organism>
<gene>
    <name evidence="6" type="ORF">PROFUN_13197</name>
</gene>
<evidence type="ECO:0000256" key="4">
    <source>
        <dbReference type="ARBA" id="ARBA00023136"/>
    </source>
</evidence>
<feature type="transmembrane region" description="Helical" evidence="5">
    <location>
        <begin position="832"/>
        <end position="850"/>
    </location>
</feature>
<evidence type="ECO:0000256" key="3">
    <source>
        <dbReference type="ARBA" id="ARBA00022989"/>
    </source>
</evidence>